<keyword evidence="2" id="KW-1133">Transmembrane helix</keyword>
<evidence type="ECO:0000256" key="2">
    <source>
        <dbReference type="SAM" id="Phobius"/>
    </source>
</evidence>
<protein>
    <submittedName>
        <fullName evidence="3">Uncharacterized protein</fullName>
    </submittedName>
</protein>
<dbReference type="EMBL" id="DWUW01000294">
    <property type="protein sequence ID" value="HJD32325.1"/>
    <property type="molecule type" value="Genomic_DNA"/>
</dbReference>
<reference evidence="3" key="2">
    <citation type="submission" date="2021-04" db="EMBL/GenBank/DDBJ databases">
        <authorList>
            <person name="Gilroy R."/>
        </authorList>
    </citation>
    <scope>NUCLEOTIDE SEQUENCE</scope>
    <source>
        <strain evidence="3">ChiHjej8B7-25341</strain>
    </source>
</reference>
<proteinExistence type="predicted"/>
<feature type="transmembrane region" description="Helical" evidence="2">
    <location>
        <begin position="76"/>
        <end position="96"/>
    </location>
</feature>
<accession>A0A9D2QZ09</accession>
<keyword evidence="2" id="KW-0472">Membrane</keyword>
<organism evidence="3 4">
    <name type="scientific">Candidatus Eisenbergiella stercorigallinarum</name>
    <dbReference type="NCBI Taxonomy" id="2838557"/>
    <lineage>
        <taxon>Bacteria</taxon>
        <taxon>Bacillati</taxon>
        <taxon>Bacillota</taxon>
        <taxon>Clostridia</taxon>
        <taxon>Lachnospirales</taxon>
        <taxon>Lachnospiraceae</taxon>
        <taxon>Eisenbergiella</taxon>
    </lineage>
</organism>
<evidence type="ECO:0000313" key="3">
    <source>
        <dbReference type="EMBL" id="HJD32325.1"/>
    </source>
</evidence>
<dbReference type="Proteomes" id="UP000823851">
    <property type="component" value="Unassembled WGS sequence"/>
</dbReference>
<reference evidence="3" key="1">
    <citation type="journal article" date="2021" name="PeerJ">
        <title>Extensive microbial diversity within the chicken gut microbiome revealed by metagenomics and culture.</title>
        <authorList>
            <person name="Gilroy R."/>
            <person name="Ravi A."/>
            <person name="Getino M."/>
            <person name="Pursley I."/>
            <person name="Horton D.L."/>
            <person name="Alikhan N.F."/>
            <person name="Baker D."/>
            <person name="Gharbi K."/>
            <person name="Hall N."/>
            <person name="Watson M."/>
            <person name="Adriaenssens E.M."/>
            <person name="Foster-Nyarko E."/>
            <person name="Jarju S."/>
            <person name="Secka A."/>
            <person name="Antonio M."/>
            <person name="Oren A."/>
            <person name="Chaudhuri R.R."/>
            <person name="La Ragione R."/>
            <person name="Hildebrand F."/>
            <person name="Pallen M.J."/>
        </authorList>
    </citation>
    <scope>NUCLEOTIDE SEQUENCE</scope>
    <source>
        <strain evidence="3">ChiHjej8B7-25341</strain>
    </source>
</reference>
<evidence type="ECO:0000256" key="1">
    <source>
        <dbReference type="SAM" id="Coils"/>
    </source>
</evidence>
<keyword evidence="2" id="KW-0812">Transmembrane</keyword>
<comment type="caution">
    <text evidence="3">The sequence shown here is derived from an EMBL/GenBank/DDBJ whole genome shotgun (WGS) entry which is preliminary data.</text>
</comment>
<keyword evidence="1" id="KW-0175">Coiled coil</keyword>
<name>A0A9D2QZ09_9FIRM</name>
<feature type="coiled-coil region" evidence="1">
    <location>
        <begin position="30"/>
        <end position="57"/>
    </location>
</feature>
<gene>
    <name evidence="3" type="ORF">H9912_10350</name>
</gene>
<feature type="coiled-coil region" evidence="1">
    <location>
        <begin position="120"/>
        <end position="147"/>
    </location>
</feature>
<feature type="coiled-coil region" evidence="1">
    <location>
        <begin position="249"/>
        <end position="276"/>
    </location>
</feature>
<feature type="transmembrane region" description="Helical" evidence="2">
    <location>
        <begin position="102"/>
        <end position="118"/>
    </location>
</feature>
<evidence type="ECO:0000313" key="4">
    <source>
        <dbReference type="Proteomes" id="UP000823851"/>
    </source>
</evidence>
<sequence>MNDTGRIAVSITPDGRTMERSEVVEYLKILSQHILAKAKLENELDNLHAELAEATKEEPGKQVLPPEPDPPLKESYPLFTLIAVPFFMIAMMFADFSPAEKLGILAIGSGAFAFSLIRHRNENRKARKDWEERRAAWEKETERIRNLNSVVSVQDPPEVAGLKERLGGTEDAYEKICDSLAEQENRNILAPQYRKDMIPCILYSFFLNGRANTLAEAINLFHEEMYRQNQEQNQLQFQQEMRMHQDALMLQQNLNAARLSQQIEDAKNEIELQSLMDSLYTVDMINLLMKSMR</sequence>
<dbReference type="AlphaFoldDB" id="A0A9D2QZ09"/>